<evidence type="ECO:0000256" key="6">
    <source>
        <dbReference type="ARBA" id="ARBA00023136"/>
    </source>
</evidence>
<feature type="transmembrane region" description="Helical" evidence="7">
    <location>
        <begin position="240"/>
        <end position="261"/>
    </location>
</feature>
<dbReference type="PANTHER" id="PTHR42925:SF2">
    <property type="entry name" value="NA+ DRIVEN MULTIDRUG EFFLUX PUMP"/>
    <property type="match status" value="1"/>
</dbReference>
<feature type="transmembrane region" description="Helical" evidence="7">
    <location>
        <begin position="419"/>
        <end position="437"/>
    </location>
</feature>
<feature type="transmembrane region" description="Helical" evidence="7">
    <location>
        <begin position="54"/>
        <end position="74"/>
    </location>
</feature>
<feature type="transmembrane region" description="Helical" evidence="7">
    <location>
        <begin position="133"/>
        <end position="152"/>
    </location>
</feature>
<dbReference type="Proteomes" id="UP000682811">
    <property type="component" value="Unassembled WGS sequence"/>
</dbReference>
<evidence type="ECO:0000256" key="4">
    <source>
        <dbReference type="ARBA" id="ARBA00022692"/>
    </source>
</evidence>
<evidence type="ECO:0000313" key="8">
    <source>
        <dbReference type="EMBL" id="GIO45407.1"/>
    </source>
</evidence>
<keyword evidence="2" id="KW-0813">Transport</keyword>
<evidence type="ECO:0000256" key="1">
    <source>
        <dbReference type="ARBA" id="ARBA00004651"/>
    </source>
</evidence>
<organism evidence="8 9">
    <name type="scientific">Paenibacillus azoreducens</name>
    <dbReference type="NCBI Taxonomy" id="116718"/>
    <lineage>
        <taxon>Bacteria</taxon>
        <taxon>Bacillati</taxon>
        <taxon>Bacillota</taxon>
        <taxon>Bacilli</taxon>
        <taxon>Bacillales</taxon>
        <taxon>Paenibacillaceae</taxon>
        <taxon>Paenibacillus</taxon>
    </lineage>
</organism>
<accession>A0A919Y677</accession>
<evidence type="ECO:0000313" key="9">
    <source>
        <dbReference type="Proteomes" id="UP000682811"/>
    </source>
</evidence>
<dbReference type="PANTHER" id="PTHR42925">
    <property type="entry name" value="MULTIDRUG AND TOXIN EFFLUX PROTEIN MATE FAMILY"/>
    <property type="match status" value="1"/>
</dbReference>
<keyword evidence="4 7" id="KW-0812">Transmembrane</keyword>
<dbReference type="Pfam" id="PF01554">
    <property type="entry name" value="MatE"/>
    <property type="match status" value="2"/>
</dbReference>
<keyword evidence="3" id="KW-1003">Cell membrane</keyword>
<comment type="caution">
    <text evidence="8">The sequence shown here is derived from an EMBL/GenBank/DDBJ whole genome shotgun (WGS) entry which is preliminary data.</text>
</comment>
<dbReference type="InterPro" id="IPR048279">
    <property type="entry name" value="MdtK-like"/>
</dbReference>
<reference evidence="8 9" key="1">
    <citation type="submission" date="2021-03" db="EMBL/GenBank/DDBJ databases">
        <title>Antimicrobial resistance genes in bacteria isolated from Japanese honey, and their potential for conferring macrolide and lincosamide resistance in the American foulbrood pathogen Paenibacillus larvae.</title>
        <authorList>
            <person name="Okamoto M."/>
            <person name="Kumagai M."/>
            <person name="Kanamori H."/>
            <person name="Takamatsu D."/>
        </authorList>
    </citation>
    <scope>NUCLEOTIDE SEQUENCE [LARGE SCALE GENOMIC DNA]</scope>
    <source>
        <strain evidence="8 9">J34TS1</strain>
    </source>
</reference>
<dbReference type="NCBIfam" id="TIGR00797">
    <property type="entry name" value="matE"/>
    <property type="match status" value="1"/>
</dbReference>
<dbReference type="InterPro" id="IPR047135">
    <property type="entry name" value="YsiQ"/>
</dbReference>
<feature type="transmembrane region" description="Helical" evidence="7">
    <location>
        <begin position="14"/>
        <end position="34"/>
    </location>
</feature>
<evidence type="ECO:0000256" key="7">
    <source>
        <dbReference type="SAM" id="Phobius"/>
    </source>
</evidence>
<dbReference type="PIRSF" id="PIRSF006603">
    <property type="entry name" value="DinF"/>
    <property type="match status" value="1"/>
</dbReference>
<feature type="transmembrane region" description="Helical" evidence="7">
    <location>
        <begin position="389"/>
        <end position="413"/>
    </location>
</feature>
<feature type="transmembrane region" description="Helical" evidence="7">
    <location>
        <begin position="281"/>
        <end position="301"/>
    </location>
</feature>
<dbReference type="AlphaFoldDB" id="A0A919Y677"/>
<evidence type="ECO:0000256" key="5">
    <source>
        <dbReference type="ARBA" id="ARBA00022989"/>
    </source>
</evidence>
<feature type="transmembrane region" description="Helical" evidence="7">
    <location>
        <begin position="159"/>
        <end position="181"/>
    </location>
</feature>
<protein>
    <submittedName>
        <fullName evidence="8">MATE family efflux transporter</fullName>
    </submittedName>
</protein>
<feature type="transmembrane region" description="Helical" evidence="7">
    <location>
        <begin position="201"/>
        <end position="219"/>
    </location>
</feature>
<keyword evidence="5 7" id="KW-1133">Transmembrane helix</keyword>
<dbReference type="RefSeq" id="WP_212976597.1">
    <property type="nucleotide sequence ID" value="NZ_AP025343.1"/>
</dbReference>
<dbReference type="GO" id="GO:0005886">
    <property type="term" value="C:plasma membrane"/>
    <property type="evidence" value="ECO:0007669"/>
    <property type="project" value="UniProtKB-SubCell"/>
</dbReference>
<evidence type="ECO:0000256" key="3">
    <source>
        <dbReference type="ARBA" id="ARBA00022475"/>
    </source>
</evidence>
<name>A0A919Y677_9BACL</name>
<dbReference type="EMBL" id="BORT01000001">
    <property type="protein sequence ID" value="GIO45407.1"/>
    <property type="molecule type" value="Genomic_DNA"/>
</dbReference>
<keyword evidence="6 7" id="KW-0472">Membrane</keyword>
<proteinExistence type="predicted"/>
<dbReference type="GO" id="GO:0042910">
    <property type="term" value="F:xenobiotic transmembrane transporter activity"/>
    <property type="evidence" value="ECO:0007669"/>
    <property type="project" value="InterPro"/>
</dbReference>
<evidence type="ECO:0000256" key="2">
    <source>
        <dbReference type="ARBA" id="ARBA00022448"/>
    </source>
</evidence>
<dbReference type="GO" id="GO:0015297">
    <property type="term" value="F:antiporter activity"/>
    <property type="evidence" value="ECO:0007669"/>
    <property type="project" value="InterPro"/>
</dbReference>
<feature type="transmembrane region" description="Helical" evidence="7">
    <location>
        <begin position="322"/>
        <end position="349"/>
    </location>
</feature>
<feature type="transmembrane region" description="Helical" evidence="7">
    <location>
        <begin position="95"/>
        <end position="113"/>
    </location>
</feature>
<sequence>MSIWVKETSFYKTFFRLTLMIALQNIITLGVNLSDNLLLGGYSESALSGVALANQLQFILQMLVMGAAEGLVILSSRSWGAKNMEAVKKAASIGMRIALLVSVVMWIVVLLLPEGCMSLFTNEERVIQEGAQYLRIICFSYVFFAVTNMLLASLRSVEIVRIGFIVSLSTLIINVCLNYVLIYGHFGFPRMGVSGSATATLAARIIETCIVIVFIKRFDRRLKLKLKDFYRVDKELFRQYLRIGSPILLANALWACAMATQSAILGHMGEAAIAANSVATTVFQLVTVITYASASATAIMIGKTIGEGHVSKIKTYSKTMQLLYLLIGLGTGLVLFVTKDYVTGLYAISDESKTLAVHFMTVLSITVVGTAYQMPALTGIVRSGGDTKFVLYNDFIFMWLVVLPASALCAFVFNFSPLITFICLKCDQILKCFVAIVKVNRFKWIRMFNNEANSADSSQNAAT</sequence>
<comment type="subcellular location">
    <subcellularLocation>
        <location evidence="1">Cell membrane</location>
        <topology evidence="1">Multi-pass membrane protein</topology>
    </subcellularLocation>
</comment>
<gene>
    <name evidence="8" type="ORF">J34TS1_01720</name>
</gene>
<feature type="transmembrane region" description="Helical" evidence="7">
    <location>
        <begin position="355"/>
        <end position="377"/>
    </location>
</feature>
<dbReference type="InterPro" id="IPR002528">
    <property type="entry name" value="MATE_fam"/>
</dbReference>
<dbReference type="CDD" id="cd13134">
    <property type="entry name" value="MATE_like_8"/>
    <property type="match status" value="1"/>
</dbReference>
<keyword evidence="9" id="KW-1185">Reference proteome</keyword>